<comment type="similarity">
    <text evidence="1">Belongs to the eukaryotic initiation factor 4E family.</text>
</comment>
<evidence type="ECO:0000256" key="2">
    <source>
        <dbReference type="SAM" id="MobiDB-lite"/>
    </source>
</evidence>
<keyword evidence="3" id="KW-0812">Transmembrane</keyword>
<dbReference type="PANTHER" id="PTHR11960">
    <property type="entry name" value="EUKARYOTIC TRANSLATION INITIATION FACTOR 4E RELATED"/>
    <property type="match status" value="1"/>
</dbReference>
<keyword evidence="3" id="KW-0472">Membrane</keyword>
<keyword evidence="1" id="KW-0694">RNA-binding</keyword>
<keyword evidence="1 4" id="KW-0396">Initiation factor</keyword>
<evidence type="ECO:0000256" key="1">
    <source>
        <dbReference type="RuleBase" id="RU004374"/>
    </source>
</evidence>
<dbReference type="InterPro" id="IPR001040">
    <property type="entry name" value="TIF_eIF_4E"/>
</dbReference>
<dbReference type="VEuPathDB" id="TriTrypDB:ECC02_002806"/>
<reference evidence="4 5" key="1">
    <citation type="journal article" date="2019" name="Genome Biol. Evol.">
        <title>Nanopore Sequencing Significantly Improves Genome Assembly of the Protozoan Parasite Trypanosoma cruzi.</title>
        <authorList>
            <person name="Diaz-Viraque F."/>
            <person name="Pita S."/>
            <person name="Greif G."/>
            <person name="de Souza R.C.M."/>
            <person name="Iraola G."/>
            <person name="Robello C."/>
        </authorList>
    </citation>
    <scope>NUCLEOTIDE SEQUENCE [LARGE SCALE GENOMIC DNA]</scope>
    <source>
        <strain evidence="4 5">Berenice</strain>
    </source>
</reference>
<feature type="transmembrane region" description="Helical" evidence="3">
    <location>
        <begin position="77"/>
        <end position="98"/>
    </location>
</feature>
<dbReference type="PANTHER" id="PTHR11960:SF73">
    <property type="entry name" value="TRANSLATION INITIATION FACTOR 4E, PUTATIVE-RELATED"/>
    <property type="match status" value="1"/>
</dbReference>
<dbReference type="Gene3D" id="3.30.760.10">
    <property type="entry name" value="RNA Cap, Translation Initiation Factor Eif4e"/>
    <property type="match status" value="1"/>
</dbReference>
<dbReference type="Proteomes" id="UP000583944">
    <property type="component" value="Unassembled WGS sequence"/>
</dbReference>
<name>A0A7J6YD57_TRYCR</name>
<accession>A0A7J6YD57</accession>
<feature type="compositionally biased region" description="Basic and acidic residues" evidence="2">
    <location>
        <begin position="271"/>
        <end position="284"/>
    </location>
</feature>
<feature type="transmembrane region" description="Helical" evidence="3">
    <location>
        <begin position="21"/>
        <end position="44"/>
    </location>
</feature>
<dbReference type="EMBL" id="JABDHM010000014">
    <property type="protein sequence ID" value="KAF5224220.1"/>
    <property type="molecule type" value="Genomic_DNA"/>
</dbReference>
<sequence length="364" mass="41260">MVTIAQHLWTLWEIGTKNGDVCFFFCFVLFLGEKCYYFIFIFVFCRELDAFYSFFFLTHVHILWLRTWGEGILLDSIVFLSFFTLLVVLIKFSAYSVFCRSLLMSDVKSKEAGANPAASKSGAGEDVAETKLAVPRSLDTGSKKHPLNSSWTLWYDSLSTYDSERWELSLVEVITVRTVEEFFTMLHYCKPPHVLRVSAQYHFFREGVKPMWEDPSNKAGGKLWISLDDKPVGDVGGRKWENANTSGAAGGEKDNASAATNNSNSNQNAKAKKEEQETEKKPELDTMWENLLMAMVGEYLDPEPDGDHIMGLVLSRRKYHNRIALWLRDASASEAVARIEKKLVKEAGLPPAMKFIFTPHSTGK</sequence>
<dbReference type="GO" id="GO:0016281">
    <property type="term" value="C:eukaryotic translation initiation factor 4F complex"/>
    <property type="evidence" value="ECO:0007669"/>
    <property type="project" value="TreeGrafter"/>
</dbReference>
<dbReference type="GO" id="GO:0000340">
    <property type="term" value="F:RNA 7-methylguanosine cap binding"/>
    <property type="evidence" value="ECO:0007669"/>
    <property type="project" value="TreeGrafter"/>
</dbReference>
<evidence type="ECO:0000313" key="4">
    <source>
        <dbReference type="EMBL" id="KAF5224220.1"/>
    </source>
</evidence>
<comment type="caution">
    <text evidence="4">The sequence shown here is derived from an EMBL/GenBank/DDBJ whole genome shotgun (WGS) entry which is preliminary data.</text>
</comment>
<dbReference type="AlphaFoldDB" id="A0A7J6YD57"/>
<organism evidence="4 5">
    <name type="scientific">Trypanosoma cruzi</name>
    <dbReference type="NCBI Taxonomy" id="5693"/>
    <lineage>
        <taxon>Eukaryota</taxon>
        <taxon>Discoba</taxon>
        <taxon>Euglenozoa</taxon>
        <taxon>Kinetoplastea</taxon>
        <taxon>Metakinetoplastina</taxon>
        <taxon>Trypanosomatida</taxon>
        <taxon>Trypanosomatidae</taxon>
        <taxon>Trypanosoma</taxon>
        <taxon>Schizotrypanum</taxon>
    </lineage>
</organism>
<feature type="transmembrane region" description="Helical" evidence="3">
    <location>
        <begin position="50"/>
        <end position="65"/>
    </location>
</feature>
<keyword evidence="3" id="KW-1133">Transmembrane helix</keyword>
<feature type="compositionally biased region" description="Low complexity" evidence="2">
    <location>
        <begin position="256"/>
        <end position="269"/>
    </location>
</feature>
<dbReference type="SUPFAM" id="SSF55418">
    <property type="entry name" value="eIF4e-like"/>
    <property type="match status" value="1"/>
</dbReference>
<evidence type="ECO:0000313" key="5">
    <source>
        <dbReference type="Proteomes" id="UP000583944"/>
    </source>
</evidence>
<dbReference type="Pfam" id="PF01652">
    <property type="entry name" value="IF4E"/>
    <property type="match status" value="2"/>
</dbReference>
<proteinExistence type="inferred from homology"/>
<dbReference type="GO" id="GO:0003743">
    <property type="term" value="F:translation initiation factor activity"/>
    <property type="evidence" value="ECO:0007669"/>
    <property type="project" value="UniProtKB-KW"/>
</dbReference>
<dbReference type="VEuPathDB" id="TriTrypDB:BCY84_14627"/>
<keyword evidence="1" id="KW-0648">Protein biosynthesis</keyword>
<protein>
    <submittedName>
        <fullName evidence="4">Eukaryotic translation initiation factor 4E-1</fullName>
    </submittedName>
</protein>
<dbReference type="InterPro" id="IPR023398">
    <property type="entry name" value="TIF_eIF4e-like"/>
</dbReference>
<evidence type="ECO:0000256" key="3">
    <source>
        <dbReference type="SAM" id="Phobius"/>
    </source>
</evidence>
<feature type="region of interest" description="Disordered" evidence="2">
    <location>
        <begin position="235"/>
        <end position="284"/>
    </location>
</feature>
<gene>
    <name evidence="4" type="ORF">ECC02_002806</name>
</gene>